<feature type="transmembrane region" description="Helical" evidence="1">
    <location>
        <begin position="63"/>
        <end position="93"/>
    </location>
</feature>
<keyword evidence="1" id="KW-0472">Membrane</keyword>
<reference evidence="3" key="1">
    <citation type="submission" date="2017-09" db="EMBL/GenBank/DDBJ databases">
        <title>Depth-based differentiation of microbial function through sediment-hosted aquifers and enrichment of novel symbionts in the deep terrestrial subsurface.</title>
        <authorList>
            <person name="Probst A.J."/>
            <person name="Ladd B."/>
            <person name="Jarett J.K."/>
            <person name="Geller-Mcgrath D.E."/>
            <person name="Sieber C.M.K."/>
            <person name="Emerson J.B."/>
            <person name="Anantharaman K."/>
            <person name="Thomas B.C."/>
            <person name="Malmstrom R."/>
            <person name="Stieglmeier M."/>
            <person name="Klingl A."/>
            <person name="Woyke T."/>
            <person name="Ryan C.M."/>
            <person name="Banfield J.F."/>
        </authorList>
    </citation>
    <scope>NUCLEOTIDE SEQUENCE [LARGE SCALE GENOMIC DNA]</scope>
</reference>
<accession>A0A2M7RPM6</accession>
<proteinExistence type="predicted"/>
<sequence length="99" mass="11652">MFYLGRFYFSKKELFLLIAGIALIVMLKSGYSLPYFKTDYLLALTLLTFIVKGFIPTTHDSPLLITFLTSLALTIYFPFFQIIIFYFLSFLFLKMFRVI</sequence>
<keyword evidence="1" id="KW-1133">Transmembrane helix</keyword>
<keyword evidence="1" id="KW-0812">Transmembrane</keyword>
<protein>
    <submittedName>
        <fullName evidence="2">Uncharacterized protein</fullName>
    </submittedName>
</protein>
<feature type="transmembrane region" description="Helical" evidence="1">
    <location>
        <begin position="14"/>
        <end position="33"/>
    </location>
</feature>
<evidence type="ECO:0000256" key="1">
    <source>
        <dbReference type="SAM" id="Phobius"/>
    </source>
</evidence>
<dbReference type="Proteomes" id="UP000231069">
    <property type="component" value="Unassembled WGS sequence"/>
</dbReference>
<gene>
    <name evidence="2" type="ORF">COY59_05615</name>
</gene>
<dbReference type="EMBL" id="PFMK01000095">
    <property type="protein sequence ID" value="PIZ02277.1"/>
    <property type="molecule type" value="Genomic_DNA"/>
</dbReference>
<evidence type="ECO:0000313" key="2">
    <source>
        <dbReference type="EMBL" id="PIZ02277.1"/>
    </source>
</evidence>
<evidence type="ECO:0000313" key="3">
    <source>
        <dbReference type="Proteomes" id="UP000231069"/>
    </source>
</evidence>
<comment type="caution">
    <text evidence="2">The sequence shown here is derived from an EMBL/GenBank/DDBJ whole genome shotgun (WGS) entry which is preliminary data.</text>
</comment>
<dbReference type="AlphaFoldDB" id="A0A2M7RPM6"/>
<name>A0A2M7RPM6_9BACT</name>
<organism evidence="2 3">
    <name type="scientific">Candidatus Gottesmanbacteria bacterium CG_4_10_14_0_8_um_filter_37_24</name>
    <dbReference type="NCBI Taxonomy" id="1974574"/>
    <lineage>
        <taxon>Bacteria</taxon>
        <taxon>Candidatus Gottesmaniibacteriota</taxon>
    </lineage>
</organism>